<protein>
    <submittedName>
        <fullName evidence="1">Uncharacterized protein</fullName>
    </submittedName>
</protein>
<accession>A0A182QQB3</accession>
<dbReference type="EMBL" id="AXCN02002338">
    <property type="status" value="NOT_ANNOTATED_CDS"/>
    <property type="molecule type" value="Genomic_DNA"/>
</dbReference>
<proteinExistence type="predicted"/>
<evidence type="ECO:0000313" key="1">
    <source>
        <dbReference type="EnsemblMetazoa" id="AFAF014734-PA"/>
    </source>
</evidence>
<dbReference type="Proteomes" id="UP000075886">
    <property type="component" value="Unassembled WGS sequence"/>
</dbReference>
<dbReference type="VEuPathDB" id="VectorBase:AFAF014734"/>
<reference evidence="2" key="1">
    <citation type="submission" date="2014-01" db="EMBL/GenBank/DDBJ databases">
        <title>The Genome Sequence of Anopheles farauti FAR1 (V2).</title>
        <authorList>
            <consortium name="The Broad Institute Genomics Platform"/>
            <person name="Neafsey D.E."/>
            <person name="Besansky N."/>
            <person name="Howell P."/>
            <person name="Walton C."/>
            <person name="Young S.K."/>
            <person name="Zeng Q."/>
            <person name="Gargeya S."/>
            <person name="Fitzgerald M."/>
            <person name="Haas B."/>
            <person name="Abouelleil A."/>
            <person name="Allen A.W."/>
            <person name="Alvarado L."/>
            <person name="Arachchi H.M."/>
            <person name="Berlin A.M."/>
            <person name="Chapman S.B."/>
            <person name="Gainer-Dewar J."/>
            <person name="Goldberg J."/>
            <person name="Griggs A."/>
            <person name="Gujja S."/>
            <person name="Hansen M."/>
            <person name="Howarth C."/>
            <person name="Imamovic A."/>
            <person name="Ireland A."/>
            <person name="Larimer J."/>
            <person name="McCowan C."/>
            <person name="Murphy C."/>
            <person name="Pearson M."/>
            <person name="Poon T.W."/>
            <person name="Priest M."/>
            <person name="Roberts A."/>
            <person name="Saif S."/>
            <person name="Shea T."/>
            <person name="Sisk P."/>
            <person name="Sykes S."/>
            <person name="Wortman J."/>
            <person name="Nusbaum C."/>
            <person name="Birren B."/>
        </authorList>
    </citation>
    <scope>NUCLEOTIDE SEQUENCE [LARGE SCALE GENOMIC DNA]</scope>
    <source>
        <strain evidence="2">FAR1</strain>
    </source>
</reference>
<reference evidence="1" key="2">
    <citation type="submission" date="2020-05" db="UniProtKB">
        <authorList>
            <consortium name="EnsemblMetazoa"/>
        </authorList>
    </citation>
    <scope>IDENTIFICATION</scope>
    <source>
        <strain evidence="1">FAR1</strain>
    </source>
</reference>
<dbReference type="AlphaFoldDB" id="A0A182QQB3"/>
<organism evidence="1 2">
    <name type="scientific">Anopheles farauti</name>
    <dbReference type="NCBI Taxonomy" id="69004"/>
    <lineage>
        <taxon>Eukaryota</taxon>
        <taxon>Metazoa</taxon>
        <taxon>Ecdysozoa</taxon>
        <taxon>Arthropoda</taxon>
        <taxon>Hexapoda</taxon>
        <taxon>Insecta</taxon>
        <taxon>Pterygota</taxon>
        <taxon>Neoptera</taxon>
        <taxon>Endopterygota</taxon>
        <taxon>Diptera</taxon>
        <taxon>Nematocera</taxon>
        <taxon>Culicoidea</taxon>
        <taxon>Culicidae</taxon>
        <taxon>Anophelinae</taxon>
        <taxon>Anopheles</taxon>
    </lineage>
</organism>
<name>A0A182QQB3_9DIPT</name>
<dbReference type="EnsemblMetazoa" id="AFAF014734-RA">
    <property type="protein sequence ID" value="AFAF014734-PA"/>
    <property type="gene ID" value="AFAF014734"/>
</dbReference>
<evidence type="ECO:0000313" key="2">
    <source>
        <dbReference type="Proteomes" id="UP000075886"/>
    </source>
</evidence>
<sequence length="212" mass="24573">MILPSQRTALLLNINPRIAKPSTVGHPSTSHYLHRANCRRWAPSEHPIIAPVRTLHRSESQISIQNRPSGSKLSKSLTEVIPEKLPVNAQISIIQAIRAVHWSNVYSVLRHQLTPDNVLHFVRNIPTHAVATYNMVLNSREYELARMIVVKSWQWSVHLAKTAFIWTGLFLESREYFYLRYYTLLALEHTIMWLRYGIRASFNLLRAWTASK</sequence>
<keyword evidence="2" id="KW-1185">Reference proteome</keyword>